<gene>
    <name evidence="2" type="ORF">ACFY05_30090</name>
</gene>
<reference evidence="2 3" key="1">
    <citation type="submission" date="2024-10" db="EMBL/GenBank/DDBJ databases">
        <title>The Natural Products Discovery Center: Release of the First 8490 Sequenced Strains for Exploring Actinobacteria Biosynthetic Diversity.</title>
        <authorList>
            <person name="Kalkreuter E."/>
            <person name="Kautsar S.A."/>
            <person name="Yang D."/>
            <person name="Bader C.D."/>
            <person name="Teijaro C.N."/>
            <person name="Fluegel L."/>
            <person name="Davis C.M."/>
            <person name="Simpson J.R."/>
            <person name="Lauterbach L."/>
            <person name="Steele A.D."/>
            <person name="Gui C."/>
            <person name="Meng S."/>
            <person name="Li G."/>
            <person name="Viehrig K."/>
            <person name="Ye F."/>
            <person name="Su P."/>
            <person name="Kiefer A.F."/>
            <person name="Nichols A."/>
            <person name="Cepeda A.J."/>
            <person name="Yan W."/>
            <person name="Fan B."/>
            <person name="Jiang Y."/>
            <person name="Adhikari A."/>
            <person name="Zheng C.-J."/>
            <person name="Schuster L."/>
            <person name="Cowan T.M."/>
            <person name="Smanski M.J."/>
            <person name="Chevrette M.G."/>
            <person name="De Carvalho L.P.S."/>
            <person name="Shen B."/>
        </authorList>
    </citation>
    <scope>NUCLEOTIDE SEQUENCE [LARGE SCALE GENOMIC DNA]</scope>
    <source>
        <strain evidence="2 3">NPDC001281</strain>
    </source>
</reference>
<feature type="transmembrane region" description="Helical" evidence="1">
    <location>
        <begin position="63"/>
        <end position="85"/>
    </location>
</feature>
<keyword evidence="1" id="KW-0812">Transmembrane</keyword>
<evidence type="ECO:0000256" key="1">
    <source>
        <dbReference type="SAM" id="Phobius"/>
    </source>
</evidence>
<keyword evidence="3" id="KW-1185">Reference proteome</keyword>
<protein>
    <recommendedName>
        <fullName evidence="4">DUF5658 domain-containing protein</fullName>
    </recommendedName>
</protein>
<evidence type="ECO:0000313" key="3">
    <source>
        <dbReference type="Proteomes" id="UP001602119"/>
    </source>
</evidence>
<feature type="transmembrane region" description="Helical" evidence="1">
    <location>
        <begin position="97"/>
        <end position="116"/>
    </location>
</feature>
<dbReference type="RefSeq" id="WP_387345534.1">
    <property type="nucleotide sequence ID" value="NZ_JBIAXI010000021.1"/>
</dbReference>
<dbReference type="Proteomes" id="UP001602119">
    <property type="component" value="Unassembled WGS sequence"/>
</dbReference>
<name>A0ABW6VCU0_MICFU</name>
<proteinExistence type="predicted"/>
<organism evidence="2 3">
    <name type="scientific">Microtetraspora fusca</name>
    <dbReference type="NCBI Taxonomy" id="1997"/>
    <lineage>
        <taxon>Bacteria</taxon>
        <taxon>Bacillati</taxon>
        <taxon>Actinomycetota</taxon>
        <taxon>Actinomycetes</taxon>
        <taxon>Streptosporangiales</taxon>
        <taxon>Streptosporangiaceae</taxon>
        <taxon>Microtetraspora</taxon>
    </lineage>
</organism>
<keyword evidence="1" id="KW-1133">Transmembrane helix</keyword>
<feature type="transmembrane region" description="Helical" evidence="1">
    <location>
        <begin position="12"/>
        <end position="30"/>
    </location>
</feature>
<keyword evidence="1" id="KW-0472">Membrane</keyword>
<dbReference type="EMBL" id="JBIAXI010000021">
    <property type="protein sequence ID" value="MFF4777117.1"/>
    <property type="molecule type" value="Genomic_DNA"/>
</dbReference>
<sequence>MREERTAMSTWDAVLAAVSVPAWLVAFHVANEIGMVSDHLCLRNPLTDMIEYEYDGCDLSWKLASLTSTTLVLVVPVCWLAALVLPRRLAGTRRASLRVAAALLAGIVLIGLAVLFSL</sequence>
<accession>A0ABW6VCU0</accession>
<evidence type="ECO:0008006" key="4">
    <source>
        <dbReference type="Google" id="ProtNLM"/>
    </source>
</evidence>
<evidence type="ECO:0000313" key="2">
    <source>
        <dbReference type="EMBL" id="MFF4777117.1"/>
    </source>
</evidence>
<comment type="caution">
    <text evidence="2">The sequence shown here is derived from an EMBL/GenBank/DDBJ whole genome shotgun (WGS) entry which is preliminary data.</text>
</comment>